<dbReference type="PANTHER" id="PTHR34365:SF7">
    <property type="entry name" value="GLYCINE-RICH DOMAIN-CONTAINING PROTEIN 1"/>
    <property type="match status" value="1"/>
</dbReference>
<sequence>MASIISCIFFSLSLSVDIPLIPPRFRYDFSALFNMLGDQKRMPREEVSMFQFLACVVLRYELFWLPLVAQSPNVPAAAPLDIAWVWHVHMLSPLSYERDCNEIVSTFVDHKVLVGIRQIWAREHWRRLWSELYDNEPFDVDLSAPASNVPHVSRIQYDIVSLPHYGDEKFLTKALERYKQHLKFVQQHPNTFLVPCFDSDLIWHSHQAHPLAYRTDTIKLLGKVLNHDDSANDRRAGSKRSTSAQTTEQLWSAANMEYERRGTMFRGEPPLSIGENDKPVDYSSMRVNEYTVDVIKIEIGISASKCYKVKIDVKENIDGKAIKKRFKGPATEIYKPSGVPLSKFVFRTEINNFFQYVKLTLQGKQ</sequence>
<proteinExistence type="predicted"/>
<dbReference type="InterPro" id="IPR009836">
    <property type="entry name" value="GRDP-like"/>
</dbReference>
<accession>A0ABN8PXL3</accession>
<organism evidence="1 2">
    <name type="scientific">Porites lobata</name>
    <dbReference type="NCBI Taxonomy" id="104759"/>
    <lineage>
        <taxon>Eukaryota</taxon>
        <taxon>Metazoa</taxon>
        <taxon>Cnidaria</taxon>
        <taxon>Anthozoa</taxon>
        <taxon>Hexacorallia</taxon>
        <taxon>Scleractinia</taxon>
        <taxon>Fungiina</taxon>
        <taxon>Poritidae</taxon>
        <taxon>Porites</taxon>
    </lineage>
</organism>
<dbReference type="PANTHER" id="PTHR34365">
    <property type="entry name" value="ENOLASE (DUF1399)"/>
    <property type="match status" value="1"/>
</dbReference>
<comment type="caution">
    <text evidence="1">The sequence shown here is derived from an EMBL/GenBank/DDBJ whole genome shotgun (WGS) entry which is preliminary data.</text>
</comment>
<dbReference type="Proteomes" id="UP001159405">
    <property type="component" value="Unassembled WGS sequence"/>
</dbReference>
<keyword evidence="2" id="KW-1185">Reference proteome</keyword>
<reference evidence="1 2" key="1">
    <citation type="submission" date="2022-05" db="EMBL/GenBank/DDBJ databases">
        <authorList>
            <consortium name="Genoscope - CEA"/>
            <person name="William W."/>
        </authorList>
    </citation>
    <scope>NUCLEOTIDE SEQUENCE [LARGE SCALE GENOMIC DNA]</scope>
</reference>
<gene>
    <name evidence="1" type="ORF">PLOB_00049339</name>
</gene>
<protein>
    <submittedName>
        <fullName evidence="1">Uncharacterized protein</fullName>
    </submittedName>
</protein>
<evidence type="ECO:0000313" key="1">
    <source>
        <dbReference type="EMBL" id="CAH3152969.1"/>
    </source>
</evidence>
<dbReference type="Pfam" id="PF07173">
    <property type="entry name" value="GRDP-like"/>
    <property type="match status" value="1"/>
</dbReference>
<evidence type="ECO:0000313" key="2">
    <source>
        <dbReference type="Proteomes" id="UP001159405"/>
    </source>
</evidence>
<name>A0ABN8PXL3_9CNID</name>
<dbReference type="EMBL" id="CALNXK010000095">
    <property type="protein sequence ID" value="CAH3152969.1"/>
    <property type="molecule type" value="Genomic_DNA"/>
</dbReference>